<comment type="caution">
    <text evidence="1">The sequence shown here is derived from an EMBL/GenBank/DDBJ whole genome shotgun (WGS) entry which is preliminary data.</text>
</comment>
<evidence type="ECO:0000313" key="2">
    <source>
        <dbReference type="Proteomes" id="UP001152320"/>
    </source>
</evidence>
<reference evidence="1" key="1">
    <citation type="submission" date="2021-10" db="EMBL/GenBank/DDBJ databases">
        <title>Tropical sea cucumber genome reveals ecological adaptation and Cuvierian tubules defense mechanism.</title>
        <authorList>
            <person name="Chen T."/>
        </authorList>
    </citation>
    <scope>NUCLEOTIDE SEQUENCE</scope>
    <source>
        <strain evidence="1">Nanhai2018</strain>
        <tissue evidence="1">Muscle</tissue>
    </source>
</reference>
<accession>A0A9Q1CPR5</accession>
<protein>
    <submittedName>
        <fullName evidence="1">Uncharacterized protein</fullName>
    </submittedName>
</protein>
<dbReference type="Proteomes" id="UP001152320">
    <property type="component" value="Chromosome 1"/>
</dbReference>
<organism evidence="1 2">
    <name type="scientific">Holothuria leucospilota</name>
    <name type="common">Black long sea cucumber</name>
    <name type="synonym">Mertensiothuria leucospilota</name>
    <dbReference type="NCBI Taxonomy" id="206669"/>
    <lineage>
        <taxon>Eukaryota</taxon>
        <taxon>Metazoa</taxon>
        <taxon>Echinodermata</taxon>
        <taxon>Eleutherozoa</taxon>
        <taxon>Echinozoa</taxon>
        <taxon>Holothuroidea</taxon>
        <taxon>Aspidochirotacea</taxon>
        <taxon>Aspidochirotida</taxon>
        <taxon>Holothuriidae</taxon>
        <taxon>Holothuria</taxon>
    </lineage>
</organism>
<proteinExistence type="predicted"/>
<dbReference type="AlphaFoldDB" id="A0A9Q1CPR5"/>
<gene>
    <name evidence="1" type="ORF">HOLleu_01291</name>
</gene>
<keyword evidence="2" id="KW-1185">Reference proteome</keyword>
<dbReference type="EMBL" id="JAIZAY010000001">
    <property type="protein sequence ID" value="KAJ8048820.1"/>
    <property type="molecule type" value="Genomic_DNA"/>
</dbReference>
<name>A0A9Q1CPR5_HOLLE</name>
<dbReference type="OrthoDB" id="5988713at2759"/>
<evidence type="ECO:0000313" key="1">
    <source>
        <dbReference type="EMBL" id="KAJ8048820.1"/>
    </source>
</evidence>
<sequence>MQQELADNSALGDIYVNNWGAIRNHHRRGNRVQGVYNFRLSTYNSLSPQSMKRHAKAIYNDQTNSFKLNISFGFILRNIENGELRYFHTSYNNHRFLDRPVVVGNPRDIDRFLYMYGDGDIEQFLIHQRSDSKWVLELVTNVTFYVNKLGTFPLSDGDVSEETSMTLYRKYQEAVGKCIQPANFEGVSLLELGTIEKIFKCNIYVYELKLDPESNNTSQDRDSTMAELLRRSPCRYPDTLYHVPKVGIQLNIGNYENCTL</sequence>